<gene>
    <name evidence="4" type="ORF">RNC47_27795</name>
</gene>
<dbReference type="SUPFAM" id="SSF55729">
    <property type="entry name" value="Acyl-CoA N-acyltransferases (Nat)"/>
    <property type="match status" value="1"/>
</dbReference>
<reference evidence="5" key="1">
    <citation type="submission" date="2023-07" db="EMBL/GenBank/DDBJ databases">
        <title>30 novel species of actinomycetes from the DSMZ collection.</title>
        <authorList>
            <person name="Nouioui I."/>
        </authorList>
    </citation>
    <scope>NUCLEOTIDE SEQUENCE [LARGE SCALE GENOMIC DNA]</scope>
    <source>
        <strain evidence="5">DSM 44918</strain>
    </source>
</reference>
<dbReference type="PANTHER" id="PTHR43877">
    <property type="entry name" value="AMINOALKYLPHOSPHONATE N-ACETYLTRANSFERASE-RELATED-RELATED"/>
    <property type="match status" value="1"/>
</dbReference>
<dbReference type="PROSITE" id="PS51186">
    <property type="entry name" value="GNAT"/>
    <property type="match status" value="1"/>
</dbReference>
<dbReference type="GO" id="GO:0016746">
    <property type="term" value="F:acyltransferase activity"/>
    <property type="evidence" value="ECO:0007669"/>
    <property type="project" value="UniProtKB-KW"/>
</dbReference>
<dbReference type="Gene3D" id="3.40.630.30">
    <property type="match status" value="1"/>
</dbReference>
<name>A0ABU2LX61_9ACTN</name>
<protein>
    <submittedName>
        <fullName evidence="4">GNAT family N-acetyltransferase</fullName>
        <ecNumber evidence="4">2.3.1.-</ecNumber>
    </submittedName>
</protein>
<dbReference type="RefSeq" id="WP_311602602.1">
    <property type="nucleotide sequence ID" value="NZ_JAVREM010000055.1"/>
</dbReference>
<evidence type="ECO:0000313" key="5">
    <source>
        <dbReference type="Proteomes" id="UP001183420"/>
    </source>
</evidence>
<accession>A0ABU2LX61</accession>
<evidence type="ECO:0000313" key="4">
    <source>
        <dbReference type="EMBL" id="MDT0322139.1"/>
    </source>
</evidence>
<evidence type="ECO:0000259" key="3">
    <source>
        <dbReference type="PROSITE" id="PS51186"/>
    </source>
</evidence>
<keyword evidence="2 4" id="KW-0012">Acyltransferase</keyword>
<feature type="domain" description="N-acetyltransferase" evidence="3">
    <location>
        <begin position="6"/>
        <end position="156"/>
    </location>
</feature>
<dbReference type="Proteomes" id="UP001183420">
    <property type="component" value="Unassembled WGS sequence"/>
</dbReference>
<evidence type="ECO:0000256" key="1">
    <source>
        <dbReference type="ARBA" id="ARBA00022679"/>
    </source>
</evidence>
<dbReference type="InterPro" id="IPR000182">
    <property type="entry name" value="GNAT_dom"/>
</dbReference>
<keyword evidence="1 4" id="KW-0808">Transferase</keyword>
<evidence type="ECO:0000256" key="2">
    <source>
        <dbReference type="ARBA" id="ARBA00023315"/>
    </source>
</evidence>
<dbReference type="Pfam" id="PF00583">
    <property type="entry name" value="Acetyltransf_1"/>
    <property type="match status" value="1"/>
</dbReference>
<dbReference type="InterPro" id="IPR016181">
    <property type="entry name" value="Acyl_CoA_acyltransferase"/>
</dbReference>
<dbReference type="InterPro" id="IPR050832">
    <property type="entry name" value="Bact_Acetyltransf"/>
</dbReference>
<sequence>MTPDVVEVRPVTDADREGVMALAPRLAEGVAAWRDRSAAIAAAGSWLADSLARAAEGRAGVFVAVRGGTVVGVVSVSEQRHFTGAVDGYVGELAVAAHASRQGVGRLLMAAAERWARDRGLRHLTLQTGAANATALRFYEALGYRPEEIRLTRALD</sequence>
<proteinExistence type="predicted"/>
<dbReference type="EMBL" id="JAVREM010000055">
    <property type="protein sequence ID" value="MDT0322139.1"/>
    <property type="molecule type" value="Genomic_DNA"/>
</dbReference>
<organism evidence="4 5">
    <name type="scientific">Streptomyces millisiae</name>
    <dbReference type="NCBI Taxonomy" id="3075542"/>
    <lineage>
        <taxon>Bacteria</taxon>
        <taxon>Bacillati</taxon>
        <taxon>Actinomycetota</taxon>
        <taxon>Actinomycetes</taxon>
        <taxon>Kitasatosporales</taxon>
        <taxon>Streptomycetaceae</taxon>
        <taxon>Streptomyces</taxon>
    </lineage>
</organism>
<dbReference type="EC" id="2.3.1.-" evidence="4"/>
<dbReference type="PANTHER" id="PTHR43877:SF2">
    <property type="entry name" value="AMINOALKYLPHOSPHONATE N-ACETYLTRANSFERASE-RELATED"/>
    <property type="match status" value="1"/>
</dbReference>
<dbReference type="CDD" id="cd04301">
    <property type="entry name" value="NAT_SF"/>
    <property type="match status" value="1"/>
</dbReference>
<comment type="caution">
    <text evidence="4">The sequence shown here is derived from an EMBL/GenBank/DDBJ whole genome shotgun (WGS) entry which is preliminary data.</text>
</comment>
<keyword evidence="5" id="KW-1185">Reference proteome</keyword>